<comment type="caution">
    <text evidence="2">The sequence shown here is derived from an EMBL/GenBank/DDBJ whole genome shotgun (WGS) entry which is preliminary data.</text>
</comment>
<gene>
    <name evidence="2" type="ORF">GE061_003708</name>
</gene>
<accession>A0A8S9X2B8</accession>
<proteinExistence type="predicted"/>
<protein>
    <submittedName>
        <fullName evidence="2">Uncharacterized protein</fullName>
    </submittedName>
</protein>
<keyword evidence="3" id="KW-1185">Reference proteome</keyword>
<feature type="compositionally biased region" description="Polar residues" evidence="1">
    <location>
        <begin position="107"/>
        <end position="119"/>
    </location>
</feature>
<feature type="compositionally biased region" description="Basic and acidic residues" evidence="1">
    <location>
        <begin position="136"/>
        <end position="146"/>
    </location>
</feature>
<evidence type="ECO:0000313" key="3">
    <source>
        <dbReference type="Proteomes" id="UP000466442"/>
    </source>
</evidence>
<reference evidence="2" key="1">
    <citation type="journal article" date="2021" name="Mol. Ecol. Resour.">
        <title>Apolygus lucorum genome provides insights into omnivorousness and mesophyll feeding.</title>
        <authorList>
            <person name="Liu Y."/>
            <person name="Liu H."/>
            <person name="Wang H."/>
            <person name="Huang T."/>
            <person name="Liu B."/>
            <person name="Yang B."/>
            <person name="Yin L."/>
            <person name="Li B."/>
            <person name="Zhang Y."/>
            <person name="Zhang S."/>
            <person name="Jiang F."/>
            <person name="Zhang X."/>
            <person name="Ren Y."/>
            <person name="Wang B."/>
            <person name="Wang S."/>
            <person name="Lu Y."/>
            <person name="Wu K."/>
            <person name="Fan W."/>
            <person name="Wang G."/>
        </authorList>
    </citation>
    <scope>NUCLEOTIDE SEQUENCE</scope>
    <source>
        <strain evidence="2">12Hb</strain>
    </source>
</reference>
<feature type="region of interest" description="Disordered" evidence="1">
    <location>
        <begin position="73"/>
        <end position="121"/>
    </location>
</feature>
<dbReference type="AlphaFoldDB" id="A0A8S9X2B8"/>
<dbReference type="Proteomes" id="UP000466442">
    <property type="component" value="Unassembled WGS sequence"/>
</dbReference>
<evidence type="ECO:0000313" key="2">
    <source>
        <dbReference type="EMBL" id="KAF6203290.1"/>
    </source>
</evidence>
<dbReference type="EMBL" id="WIXP02000011">
    <property type="protein sequence ID" value="KAF6203290.1"/>
    <property type="molecule type" value="Genomic_DNA"/>
</dbReference>
<feature type="compositionally biased region" description="Polar residues" evidence="1">
    <location>
        <begin position="147"/>
        <end position="161"/>
    </location>
</feature>
<name>A0A8S9X2B8_APOLU</name>
<feature type="region of interest" description="Disordered" evidence="1">
    <location>
        <begin position="227"/>
        <end position="248"/>
    </location>
</feature>
<sequence length="248" mass="28180">MEIFKNNTSIPQMTDPQFKELVREIVSRSKIGEDLLKKEIELRMKQSKECHAKTIEMMELKRKTLEVELYRQRAAASAEKRKHRVVSDDQKGDEPRKHCSRDKVSARNPSAEKTTSKKTPSGFKKWWTTMFGRKKDTKEVSGRVTEEVTNQSPEKQPTGSDCTEHDGVLGNAGLSEINLHRENSFKDNRTTKWLIEELTSESYHADFEVNVHDEDSNISGYAAEGIQAGDASRKQKAFGAAPIPKTPK</sequence>
<feature type="region of interest" description="Disordered" evidence="1">
    <location>
        <begin position="136"/>
        <end position="169"/>
    </location>
</feature>
<evidence type="ECO:0000256" key="1">
    <source>
        <dbReference type="SAM" id="MobiDB-lite"/>
    </source>
</evidence>
<organism evidence="2 3">
    <name type="scientific">Apolygus lucorum</name>
    <name type="common">Small green plant bug</name>
    <name type="synonym">Lygocoris lucorum</name>
    <dbReference type="NCBI Taxonomy" id="248454"/>
    <lineage>
        <taxon>Eukaryota</taxon>
        <taxon>Metazoa</taxon>
        <taxon>Ecdysozoa</taxon>
        <taxon>Arthropoda</taxon>
        <taxon>Hexapoda</taxon>
        <taxon>Insecta</taxon>
        <taxon>Pterygota</taxon>
        <taxon>Neoptera</taxon>
        <taxon>Paraneoptera</taxon>
        <taxon>Hemiptera</taxon>
        <taxon>Heteroptera</taxon>
        <taxon>Panheteroptera</taxon>
        <taxon>Cimicomorpha</taxon>
        <taxon>Miridae</taxon>
        <taxon>Mirini</taxon>
        <taxon>Apolygus</taxon>
    </lineage>
</organism>
<feature type="compositionally biased region" description="Basic and acidic residues" evidence="1">
    <location>
        <begin position="85"/>
        <end position="105"/>
    </location>
</feature>